<organism evidence="1">
    <name type="scientific">Bionectria ochroleuca</name>
    <name type="common">Gliocladium roseum</name>
    <dbReference type="NCBI Taxonomy" id="29856"/>
    <lineage>
        <taxon>Eukaryota</taxon>
        <taxon>Fungi</taxon>
        <taxon>Dikarya</taxon>
        <taxon>Ascomycota</taxon>
        <taxon>Pezizomycotina</taxon>
        <taxon>Sordariomycetes</taxon>
        <taxon>Hypocreomycetidae</taxon>
        <taxon>Hypocreales</taxon>
        <taxon>Bionectriaceae</taxon>
        <taxon>Clonostachys</taxon>
    </lineage>
</organism>
<gene>
    <name evidence="1" type="ORF">BN869_000002111_1</name>
</gene>
<reference evidence="1" key="1">
    <citation type="submission" date="2015-01" db="EMBL/GenBank/DDBJ databases">
        <authorList>
            <person name="Durling Mikael"/>
        </authorList>
    </citation>
    <scope>NUCLEOTIDE SEQUENCE</scope>
</reference>
<proteinExistence type="predicted"/>
<name>A0A0B7JU74_BIOOC</name>
<accession>A0A0B7JU74</accession>
<evidence type="ECO:0000313" key="1">
    <source>
        <dbReference type="EMBL" id="CEO46056.1"/>
    </source>
</evidence>
<dbReference type="EMBL" id="CDPU01000003">
    <property type="protein sequence ID" value="CEO46056.1"/>
    <property type="molecule type" value="Genomic_DNA"/>
</dbReference>
<sequence length="216" mass="23688">MMVASAAADAASRPGSASAECSVTYRFFLPLAERDGAEELTVETDSSPSRECLDGVLPCVTGSSRTSSARRREGIRVRSGLARDSGGLSIDCLVRPFRCCFCWNKELASLSWHFVLDIPRRIQVGCGVPLFSPATRHLESIRNFQRIEARDRVCGFVREIMSNSLGQQAHISDNTATVATEVVRDPTPMSDPCRGCTSSNWRNVTLLTRMTAGPWK</sequence>
<dbReference type="AlphaFoldDB" id="A0A0B7JU74"/>
<protein>
    <submittedName>
        <fullName evidence="1">Uncharacterized protein</fullName>
    </submittedName>
</protein>